<dbReference type="InterPro" id="IPR043797">
    <property type="entry name" value="MupG_N"/>
</dbReference>
<keyword evidence="4" id="KW-1185">Reference proteome</keyword>
<reference evidence="3 4" key="1">
    <citation type="submission" date="2020-11" db="EMBL/GenBank/DDBJ databases">
        <title>Fusibacter basophilias sp. nov.</title>
        <authorList>
            <person name="Qiu D."/>
        </authorList>
    </citation>
    <scope>NUCLEOTIDE SEQUENCE [LARGE SCALE GENOMIC DNA]</scope>
    <source>
        <strain evidence="3 4">Q10-2</strain>
    </source>
</reference>
<dbReference type="InterPro" id="IPR029000">
    <property type="entry name" value="Cyclophilin-like_dom_sf"/>
</dbReference>
<dbReference type="PANTHER" id="PTHR38435">
    <property type="match status" value="1"/>
</dbReference>
<name>A0ABR9ZS62_9FIRM</name>
<dbReference type="EMBL" id="JADKNH010000004">
    <property type="protein sequence ID" value="MBF4692958.1"/>
    <property type="molecule type" value="Genomic_DNA"/>
</dbReference>
<dbReference type="InterPro" id="IPR013785">
    <property type="entry name" value="Aldolase_TIM"/>
</dbReference>
<feature type="domain" description="6-phospho-N-acetylmuramidase C-terminal" evidence="1">
    <location>
        <begin position="248"/>
        <end position="345"/>
    </location>
</feature>
<dbReference type="Proteomes" id="UP000614200">
    <property type="component" value="Unassembled WGS sequence"/>
</dbReference>
<dbReference type="SUPFAM" id="SSF51445">
    <property type="entry name" value="(Trans)glycosidases"/>
    <property type="match status" value="1"/>
</dbReference>
<dbReference type="RefSeq" id="WP_194701195.1">
    <property type="nucleotide sequence ID" value="NZ_JADKNH010000004.1"/>
</dbReference>
<dbReference type="SUPFAM" id="SSF50891">
    <property type="entry name" value="Cyclophilin-like"/>
    <property type="match status" value="1"/>
</dbReference>
<dbReference type="InterPro" id="IPR043894">
    <property type="entry name" value="MupG_C"/>
</dbReference>
<dbReference type="InterPro" id="IPR008589">
    <property type="entry name" value="MupG"/>
</dbReference>
<dbReference type="Gene3D" id="3.20.20.70">
    <property type="entry name" value="Aldolase class I"/>
    <property type="match status" value="1"/>
</dbReference>
<evidence type="ECO:0000259" key="2">
    <source>
        <dbReference type="Pfam" id="PF19200"/>
    </source>
</evidence>
<organism evidence="3 4">
    <name type="scientific">Fusibacter ferrireducens</name>
    <dbReference type="NCBI Taxonomy" id="2785058"/>
    <lineage>
        <taxon>Bacteria</taxon>
        <taxon>Bacillati</taxon>
        <taxon>Bacillota</taxon>
        <taxon>Clostridia</taxon>
        <taxon>Eubacteriales</taxon>
        <taxon>Eubacteriales Family XII. Incertae Sedis</taxon>
        <taxon>Fusibacter</taxon>
    </lineage>
</organism>
<feature type="domain" description="6-phospho-N-acetylmuramidase N-terminal" evidence="2">
    <location>
        <begin position="5"/>
        <end position="225"/>
    </location>
</feature>
<dbReference type="Pfam" id="PF05913">
    <property type="entry name" value="MupG_C"/>
    <property type="match status" value="1"/>
</dbReference>
<accession>A0ABR9ZS62</accession>
<dbReference type="InterPro" id="IPR017853">
    <property type="entry name" value="GH"/>
</dbReference>
<dbReference type="Pfam" id="PF19200">
    <property type="entry name" value="MupG_N"/>
    <property type="match status" value="1"/>
</dbReference>
<protein>
    <submittedName>
        <fullName evidence="3">DUF871 family protein</fullName>
    </submittedName>
</protein>
<evidence type="ECO:0000313" key="3">
    <source>
        <dbReference type="EMBL" id="MBF4692958.1"/>
    </source>
</evidence>
<dbReference type="Gene3D" id="2.40.100.10">
    <property type="entry name" value="Cyclophilin-like"/>
    <property type="match status" value="1"/>
</dbReference>
<evidence type="ECO:0000259" key="1">
    <source>
        <dbReference type="Pfam" id="PF05913"/>
    </source>
</evidence>
<dbReference type="PANTHER" id="PTHR38435:SF2">
    <property type="entry name" value="DUF871 DOMAIN-CONTAINING PROTEIN"/>
    <property type="match status" value="1"/>
</dbReference>
<gene>
    <name evidence="3" type="ORF">ISU02_07495</name>
</gene>
<sequence length="348" mass="39632">MFKQIGYAIFPTTWQQQKNQLSSLFREGSTIFTSLHIAEEFCDDYTENVLEMLSYCTSLGYKIMADVSPRTLTIFGCHSLKELSESLNLQIIRVDYGFTLEAIVEASKSVSICLNASTLQEDWLQVLHGLPQQFYAMHNYYPRPETGLDVQQFHKKNLILNAFGIKAIAFIPGDLIKRGPLFEGLPTLEYHRNLTPYAAFVSMSLTHKVEWVFVGDGTISDQQSDWIHEACVDQVYSIPIVLDANYNHLDNTIFTIRSDSPSTLIRFKESRAYATQGMTIPPYNCQDRHKGTLTIDNIKYKRYSGEIQLTKANFPSDERVNVIGKVPEAYHVLLEALPNGTKIKLHKL</sequence>
<comment type="caution">
    <text evidence="3">The sequence shown here is derived from an EMBL/GenBank/DDBJ whole genome shotgun (WGS) entry which is preliminary data.</text>
</comment>
<proteinExistence type="predicted"/>
<evidence type="ECO:0000313" key="4">
    <source>
        <dbReference type="Proteomes" id="UP000614200"/>
    </source>
</evidence>